<dbReference type="EMBL" id="PDLN01000024">
    <property type="protein sequence ID" value="RDW56932.1"/>
    <property type="molecule type" value="Genomic_DNA"/>
</dbReference>
<dbReference type="PANTHER" id="PTHR38111">
    <property type="entry name" value="ZN(2)-C6 FUNGAL-TYPE DOMAIN-CONTAINING PROTEIN-RELATED"/>
    <property type="match status" value="1"/>
</dbReference>
<keyword evidence="2" id="KW-1185">Reference proteome</keyword>
<reference evidence="1 2" key="1">
    <citation type="journal article" date="2018" name="IMA Fungus">
        <title>IMA Genome-F 9: Draft genome sequence of Annulohypoxylon stygium, Aspergillus mulundensis, Berkeleyomyces basicola (syn. Thielaviopsis basicola), Ceratocystis smalleyi, two Cercospora beticola strains, Coleophoma cylindrospora, Fusarium fracticaudum, Phialophora cf. hyalina, and Morchella septimelata.</title>
        <authorList>
            <person name="Wingfield B.D."/>
            <person name="Bills G.F."/>
            <person name="Dong Y."/>
            <person name="Huang W."/>
            <person name="Nel W.J."/>
            <person name="Swalarsk-Parry B.S."/>
            <person name="Vaghefi N."/>
            <person name="Wilken P.M."/>
            <person name="An Z."/>
            <person name="de Beer Z.W."/>
            <person name="De Vos L."/>
            <person name="Chen L."/>
            <person name="Duong T.A."/>
            <person name="Gao Y."/>
            <person name="Hammerbacher A."/>
            <person name="Kikkert J.R."/>
            <person name="Li Y."/>
            <person name="Li H."/>
            <person name="Li K."/>
            <person name="Li Q."/>
            <person name="Liu X."/>
            <person name="Ma X."/>
            <person name="Naidoo K."/>
            <person name="Pethybridge S.J."/>
            <person name="Sun J."/>
            <person name="Steenkamp E.T."/>
            <person name="van der Nest M.A."/>
            <person name="van Wyk S."/>
            <person name="Wingfield M.J."/>
            <person name="Xiong C."/>
            <person name="Yue Q."/>
            <person name="Zhang X."/>
        </authorList>
    </citation>
    <scope>NUCLEOTIDE SEQUENCE [LARGE SCALE GENOMIC DNA]</scope>
    <source>
        <strain evidence="1 2">BP5796</strain>
    </source>
</reference>
<dbReference type="Proteomes" id="UP000256328">
    <property type="component" value="Unassembled WGS sequence"/>
</dbReference>
<name>A0A3D8Q548_9HELO</name>
<dbReference type="Pfam" id="PF11951">
    <property type="entry name" value="Fungal_trans_2"/>
    <property type="match status" value="1"/>
</dbReference>
<dbReference type="OrthoDB" id="4314040at2759"/>
<evidence type="ECO:0000313" key="1">
    <source>
        <dbReference type="EMBL" id="RDW56932.1"/>
    </source>
</evidence>
<accession>A0A3D8Q548</accession>
<comment type="caution">
    <text evidence="1">The sequence shown here is derived from an EMBL/GenBank/DDBJ whole genome shotgun (WGS) entry which is preliminary data.</text>
</comment>
<dbReference type="InterPro" id="IPR053178">
    <property type="entry name" value="Osmoadaptation_assoc"/>
</dbReference>
<gene>
    <name evidence="1" type="ORF">BP5796_12999</name>
</gene>
<dbReference type="InterPro" id="IPR021858">
    <property type="entry name" value="Fun_TF"/>
</dbReference>
<dbReference type="AlphaFoldDB" id="A0A3D8Q548"/>
<evidence type="ECO:0000313" key="2">
    <source>
        <dbReference type="Proteomes" id="UP000256328"/>
    </source>
</evidence>
<proteinExistence type="predicted"/>
<organism evidence="1 2">
    <name type="scientific">Coleophoma crateriformis</name>
    <dbReference type="NCBI Taxonomy" id="565419"/>
    <lineage>
        <taxon>Eukaryota</taxon>
        <taxon>Fungi</taxon>
        <taxon>Dikarya</taxon>
        <taxon>Ascomycota</taxon>
        <taxon>Pezizomycotina</taxon>
        <taxon>Leotiomycetes</taxon>
        <taxon>Helotiales</taxon>
        <taxon>Dermateaceae</taxon>
        <taxon>Coleophoma</taxon>
    </lineage>
</organism>
<sequence>MLIWLLEEDLESGTKIHTLGPYLLHVPSRIGHNKALDDATDCICSTYLSLLQPGSRRSQLDRRKYVLALQSLRQCLMDEKQALSSNVLAAAVLLSWYEILAENLDNGWLEHIRGCAKLIQARGPSRCGSAFGGALLDAEESFISVEALISCNPSFLDTPAWQTPLGKHRNAHDDNDSYLASLKASNRRVGKVATICFNFSRLIQCVRQETHTLSDIHAILDRYDILRGEIQDHLAQINLDSSNGMKGLGCILISKHFLALLKLDAHLFDFLYLLGPTPLLEDVYPSLQIASTCTKNKDELSNQIKPSQSGVLLSTGTVSSAKRSNTNSSKDLHFRNVLSHSIILDQLHTTISHSATAIRENTLLFKKMNPFGARRMTFFLHMFCQESVKRGSIHTVWKEMGAWLESLNREESLA</sequence>
<protein>
    <submittedName>
        <fullName evidence="1">Uncharacterized protein</fullName>
    </submittedName>
</protein>